<reference evidence="1 2" key="1">
    <citation type="submission" date="2015-01" db="EMBL/GenBank/DDBJ databases">
        <title>The Genome Sequence of Cryptococcus gattii CA1873.</title>
        <authorList>
            <consortium name="The Broad Institute Genomics Platform"/>
            <person name="Cuomo C."/>
            <person name="Litvintseva A."/>
            <person name="Chen Y."/>
            <person name="Heitman J."/>
            <person name="Sun S."/>
            <person name="Springer D."/>
            <person name="Dromer F."/>
            <person name="Young S."/>
            <person name="Zeng Q."/>
            <person name="Gargeya S."/>
            <person name="Abouelleil A."/>
            <person name="Alvarado L."/>
            <person name="Chapman S.B."/>
            <person name="Gainer-Dewar J."/>
            <person name="Goldberg J."/>
            <person name="Griggs A."/>
            <person name="Gujja S."/>
            <person name="Hansen M."/>
            <person name="Howarth C."/>
            <person name="Imamovic A."/>
            <person name="Larimer J."/>
            <person name="Murphy C."/>
            <person name="Naylor J."/>
            <person name="Pearson M."/>
            <person name="Priest M."/>
            <person name="Roberts A."/>
            <person name="Saif S."/>
            <person name="Shea T."/>
            <person name="Sykes S."/>
            <person name="Wortman J."/>
            <person name="Nusbaum C."/>
            <person name="Birren B."/>
        </authorList>
    </citation>
    <scope>NUCLEOTIDE SEQUENCE [LARGE SCALE GENOMIC DNA]</scope>
    <source>
        <strain evidence="1 2">CA1873</strain>
    </source>
</reference>
<evidence type="ECO:0000313" key="2">
    <source>
        <dbReference type="Proteomes" id="UP000053800"/>
    </source>
</evidence>
<dbReference type="Proteomes" id="UP000053800">
    <property type="component" value="Unassembled WGS sequence"/>
</dbReference>
<proteinExistence type="predicted"/>
<keyword evidence="2" id="KW-1185">Reference proteome</keyword>
<organism evidence="1 2">
    <name type="scientific">Cryptococcus bacillisporus CA1873</name>
    <dbReference type="NCBI Taxonomy" id="1296111"/>
    <lineage>
        <taxon>Eukaryota</taxon>
        <taxon>Fungi</taxon>
        <taxon>Dikarya</taxon>
        <taxon>Basidiomycota</taxon>
        <taxon>Agaricomycotina</taxon>
        <taxon>Tremellomycetes</taxon>
        <taxon>Tremellales</taxon>
        <taxon>Cryptococcaceae</taxon>
        <taxon>Cryptococcus</taxon>
        <taxon>Cryptococcus gattii species complex</taxon>
    </lineage>
</organism>
<gene>
    <name evidence="1" type="ORF">I314_00487</name>
</gene>
<accession>A0ABR5BJN7</accession>
<sequence length="138" mass="15511">MVDSIDFAAQRKREHPDWSYGDSADAYEVPNSTLYGHYTSQPAGHAATTPHRLCIEQEEQLILKINDCASRGAIILKSLQKPPLHADRIETRKVFYRLMRPCDPLAGRISPILMSFSMLLVKDVYDTALYMAPTPCSA</sequence>
<protein>
    <submittedName>
        <fullName evidence="1">Uncharacterized protein</fullName>
    </submittedName>
</protein>
<dbReference type="EMBL" id="KN848889">
    <property type="protein sequence ID" value="KIR69376.1"/>
    <property type="molecule type" value="Genomic_DNA"/>
</dbReference>
<name>A0ABR5BJN7_CRYGA</name>
<evidence type="ECO:0000313" key="1">
    <source>
        <dbReference type="EMBL" id="KIR69376.1"/>
    </source>
</evidence>